<evidence type="ECO:0000313" key="1">
    <source>
        <dbReference type="EMBL" id="QFZ25638.1"/>
    </source>
</evidence>
<accession>A0ACD0WDM1</accession>
<keyword evidence="1" id="KW-0032">Aminotransferase</keyword>
<keyword evidence="1" id="KW-0808">Transferase</keyword>
<name>A0ACD0WDM1_CLALS</name>
<gene>
    <name evidence="1" type="ORF">EJF14_10741</name>
</gene>
<protein>
    <submittedName>
        <fullName evidence="1">Alanine aminotransferase</fullName>
    </submittedName>
</protein>
<organism evidence="1 2">
    <name type="scientific">Clavispora lusitaniae</name>
    <name type="common">Candida lusitaniae</name>
    <dbReference type="NCBI Taxonomy" id="36911"/>
    <lineage>
        <taxon>Eukaryota</taxon>
        <taxon>Fungi</taxon>
        <taxon>Dikarya</taxon>
        <taxon>Ascomycota</taxon>
        <taxon>Saccharomycotina</taxon>
        <taxon>Pichiomycetes</taxon>
        <taxon>Metschnikowiaceae</taxon>
        <taxon>Clavispora</taxon>
    </lineage>
</organism>
<keyword evidence="2" id="KW-1185">Reference proteome</keyword>
<reference evidence="2" key="1">
    <citation type="journal article" date="2019" name="MBio">
        <title>Comparative genomics for the elucidation of multidrug resistance (MDR) in Candida lusitaniae.</title>
        <authorList>
            <person name="Kannan A."/>
            <person name="Asner S.A."/>
            <person name="Trachsel E."/>
            <person name="Kelly S."/>
            <person name="Parker J."/>
            <person name="Sanglard D."/>
        </authorList>
    </citation>
    <scope>NUCLEOTIDE SEQUENCE [LARGE SCALE GENOMIC DNA]</scope>
    <source>
        <strain evidence="2">P1</strain>
    </source>
</reference>
<dbReference type="Proteomes" id="UP000326582">
    <property type="component" value="Chromosome 1"/>
</dbReference>
<evidence type="ECO:0000313" key="2">
    <source>
        <dbReference type="Proteomes" id="UP000326582"/>
    </source>
</evidence>
<sequence>MIVAPHMSVHPFSPLFFKTRAYFSAGRHVSYLKVNRVIEKKKFRLLSIMSSLRLSSRSLLLKRLYASFKPAPQLTVSDLNESTLEAKYAVRGKIPIRADELRSEIDSNPDGHGLPYDRIISANIGNPQQLDQQPLSWYRQVLSLMQYPTLINKISTLDKKTADSLYPPDVVERARKLLKTTGSVGAYSHSQGDITVRKSVAKFISERDGYAAHPQNIFLTSGASSAVSYLIQVLSSSPNAGFLIPIPQYPLYTASIALNNAKPIGYFLDEANHWSTDPVQIRRLIDENKANGVDLKALVVINPGNPTGAILTEKDIAEIIDIAAEHGLVLIADEVYQENVFEGKFVSMKKVYAQLLEKDPETYKHVQLASLHSTSKGVSGECGQRGGYMELVGFSQEVRDIIFKLASINLCPVVSGQALVELMINPPKEGEPSYELYQKETTGIHDDLMKRASLLYKSFCAMTDVQCNKPQGAMYLFPSLKFTKETYGKLFEASEELNLTPDEYYCTELLEKTGICCVPGNGFGQVPGTYHLRTTFLPPGTKWIEEWTKFHEDFVSKYKN</sequence>
<proteinExistence type="predicted"/>
<dbReference type="EMBL" id="CP038484">
    <property type="protein sequence ID" value="QFZ25638.1"/>
    <property type="molecule type" value="Genomic_DNA"/>
</dbReference>